<evidence type="ECO:0000259" key="12">
    <source>
        <dbReference type="Pfam" id="PF17942"/>
    </source>
</evidence>
<keyword evidence="9" id="KW-0234">DNA repair</keyword>
<protein>
    <recommendedName>
        <fullName evidence="12">Morc S5 domain-containing protein</fullName>
    </recommendedName>
</protein>
<dbReference type="InterPro" id="IPR045261">
    <property type="entry name" value="MORC_ATPase"/>
</dbReference>
<keyword evidence="14" id="KW-1185">Reference proteome</keyword>
<comment type="subcellular location">
    <subcellularLocation>
        <location evidence="1">Nucleus</location>
    </subcellularLocation>
</comment>
<accession>A0AAV5E2B5</accession>
<organism evidence="13 14">
    <name type="scientific">Eleusine coracana subsp. coracana</name>
    <dbReference type="NCBI Taxonomy" id="191504"/>
    <lineage>
        <taxon>Eukaryota</taxon>
        <taxon>Viridiplantae</taxon>
        <taxon>Streptophyta</taxon>
        <taxon>Embryophyta</taxon>
        <taxon>Tracheophyta</taxon>
        <taxon>Spermatophyta</taxon>
        <taxon>Magnoliopsida</taxon>
        <taxon>Liliopsida</taxon>
        <taxon>Poales</taxon>
        <taxon>Poaceae</taxon>
        <taxon>PACMAD clade</taxon>
        <taxon>Chloridoideae</taxon>
        <taxon>Cynodonteae</taxon>
        <taxon>Eleusininae</taxon>
        <taxon>Eleusine</taxon>
    </lineage>
</organism>
<dbReference type="AlphaFoldDB" id="A0AAV5E2B5"/>
<dbReference type="InterPro" id="IPR036890">
    <property type="entry name" value="HATPase_C_sf"/>
</dbReference>
<evidence type="ECO:0000256" key="7">
    <source>
        <dbReference type="ARBA" id="ARBA00023054"/>
    </source>
</evidence>
<dbReference type="GO" id="GO:0005634">
    <property type="term" value="C:nucleus"/>
    <property type="evidence" value="ECO:0007669"/>
    <property type="project" value="UniProtKB-SubCell"/>
</dbReference>
<dbReference type="PANTHER" id="PTHR23336">
    <property type="entry name" value="ZINC FINGER CW-TYPE COILED-COIL DOMAIN PROTEIN 3"/>
    <property type="match status" value="1"/>
</dbReference>
<dbReference type="Proteomes" id="UP001054889">
    <property type="component" value="Unassembled WGS sequence"/>
</dbReference>
<feature type="region of interest" description="Disordered" evidence="11">
    <location>
        <begin position="553"/>
        <end position="576"/>
    </location>
</feature>
<feature type="region of interest" description="Disordered" evidence="11">
    <location>
        <begin position="648"/>
        <end position="670"/>
    </location>
</feature>
<evidence type="ECO:0000256" key="11">
    <source>
        <dbReference type="SAM" id="MobiDB-lite"/>
    </source>
</evidence>
<keyword evidence="5" id="KW-0255">Endonuclease</keyword>
<dbReference type="EMBL" id="BQKI01000073">
    <property type="protein sequence ID" value="GJN17444.1"/>
    <property type="molecule type" value="Genomic_DNA"/>
</dbReference>
<dbReference type="GO" id="GO:0031047">
    <property type="term" value="P:regulatory ncRNA-mediated gene silencing"/>
    <property type="evidence" value="ECO:0007669"/>
    <property type="project" value="UniProtKB-KW"/>
</dbReference>
<dbReference type="SUPFAM" id="SSF55874">
    <property type="entry name" value="ATPase domain of HSP90 chaperone/DNA topoisomerase II/histidine kinase"/>
    <property type="match status" value="1"/>
</dbReference>
<reference evidence="13" key="2">
    <citation type="submission" date="2021-12" db="EMBL/GenBank/DDBJ databases">
        <title>Resequencing data analysis of finger millet.</title>
        <authorList>
            <person name="Hatakeyama M."/>
            <person name="Aluri S."/>
            <person name="Balachadran M.T."/>
            <person name="Sivarajan S.R."/>
            <person name="Poveda L."/>
            <person name="Shimizu-Inatsugi R."/>
            <person name="Schlapbach R."/>
            <person name="Sreeman S.M."/>
            <person name="Shimizu K.K."/>
        </authorList>
    </citation>
    <scope>NUCLEOTIDE SEQUENCE</scope>
</reference>
<feature type="domain" description="Morc S5" evidence="12">
    <location>
        <begin position="334"/>
        <end position="458"/>
    </location>
</feature>
<evidence type="ECO:0000256" key="9">
    <source>
        <dbReference type="ARBA" id="ARBA00023204"/>
    </source>
</evidence>
<evidence type="ECO:0000256" key="4">
    <source>
        <dbReference type="ARBA" id="ARBA00022722"/>
    </source>
</evidence>
<evidence type="ECO:0000256" key="1">
    <source>
        <dbReference type="ARBA" id="ARBA00004123"/>
    </source>
</evidence>
<feature type="compositionally biased region" description="Low complexity" evidence="11">
    <location>
        <begin position="654"/>
        <end position="669"/>
    </location>
</feature>
<dbReference type="InterPro" id="IPR041006">
    <property type="entry name" value="Morc_S5"/>
</dbReference>
<proteinExistence type="inferred from homology"/>
<dbReference type="Pfam" id="PF13589">
    <property type="entry name" value="HATPase_c_3"/>
    <property type="match status" value="1"/>
</dbReference>
<evidence type="ECO:0000256" key="2">
    <source>
        <dbReference type="ARBA" id="ARBA00007845"/>
    </source>
</evidence>
<dbReference type="GO" id="GO:0006281">
    <property type="term" value="P:DNA repair"/>
    <property type="evidence" value="ECO:0007669"/>
    <property type="project" value="UniProtKB-KW"/>
</dbReference>
<dbReference type="Gene3D" id="3.30.565.10">
    <property type="entry name" value="Histidine kinase-like ATPase, C-terminal domain"/>
    <property type="match status" value="1"/>
</dbReference>
<keyword evidence="7" id="KW-0175">Coiled coil</keyword>
<dbReference type="GO" id="GO:0004519">
    <property type="term" value="F:endonuclease activity"/>
    <property type="evidence" value="ECO:0007669"/>
    <property type="project" value="UniProtKB-KW"/>
</dbReference>
<keyword evidence="8" id="KW-0943">RNA-mediated gene silencing</keyword>
<keyword evidence="10" id="KW-0539">Nucleus</keyword>
<evidence type="ECO:0000256" key="3">
    <source>
        <dbReference type="ARBA" id="ARBA00011738"/>
    </source>
</evidence>
<evidence type="ECO:0000256" key="10">
    <source>
        <dbReference type="ARBA" id="ARBA00023242"/>
    </source>
</evidence>
<evidence type="ECO:0000313" key="13">
    <source>
        <dbReference type="EMBL" id="GJN17444.1"/>
    </source>
</evidence>
<comment type="subunit">
    <text evidence="3">Homodimer.</text>
</comment>
<comment type="similarity">
    <text evidence="2">Belongs to the MORC ATPase protein family.</text>
</comment>
<evidence type="ECO:0000256" key="6">
    <source>
        <dbReference type="ARBA" id="ARBA00022763"/>
    </source>
</evidence>
<name>A0AAV5E2B5_ELECO</name>
<sequence>MDAQRDVKPFSVVAMAGMEGGLHGANTSLSMALQLGCGDTRGPPPHLQAACVLNRASSDLSEVGGDMSYHDEGLKHISAPSCSAPRTCRNFWSAGDYDVEAGLSTRQLQSVQNRMCVHPKFLHSNATSHKWPFGAVAELLDNAVDEIQTGGATRIKVDKIIDHRNGSPALLVQESIISDYHSDDGGGMDPDSIRCCMSFGFSDKQSGSSIGQCKSMQLKGNGFKTSTMRLGADAIVFSRSTKSGEPTQSIGLLSYTFLVETGQKDVVVPVFTNIGPHGTKIIVFNLWSNDDGNLELDFDTNPEDIMIRGAPNLEEINNSVKRVNENHLANRLRYSLRVYTSILYLQLPEYFKIILRGKEVVRHCVVADLIYILNASVIDPKSAEERRFVLEKHYFFSFTKFFQPFHQVLSTASSKGKGVSGVLEADFIKPTHDKQDFEKSQLYQKLINRLKDMTKEYWDIHCHKVGYSKPQRSREPLSLLLPSAMLPATRWSCRPDLASLGARSWPRLRLDPRARRAPSALLTGCLRLPASFAVLAQFLFITAIPPHPEQRLRRLHSDRRSGSASSPTQFPLPPRSSLLTPLHRYCRLHRRPPLYAFQAGLHRLLARRSLPPILPRLLRTFLWVSHPHARLPPRLRPRRPLPPIIFVPKRRDTSAPPSLSFPSSSSSSSRLPGIHVYIRAMAPRQRHLRARAASVSSPPMAKSRQLLQATGNRPPTLSISYFALWRRHLVLSGRRVKGRAEEGELRARPSGRLLGAPCWCASCLRQPAGPARAERLSNACKAFHNQAD</sequence>
<dbReference type="GO" id="GO:0031349">
    <property type="term" value="P:positive regulation of defense response"/>
    <property type="evidence" value="ECO:0007669"/>
    <property type="project" value="UniProtKB-ARBA"/>
</dbReference>
<keyword evidence="6" id="KW-0227">DNA damage</keyword>
<dbReference type="GO" id="GO:0016887">
    <property type="term" value="F:ATP hydrolysis activity"/>
    <property type="evidence" value="ECO:0007669"/>
    <property type="project" value="InterPro"/>
</dbReference>
<dbReference type="PANTHER" id="PTHR23336:SF73">
    <property type="entry name" value="PROTEIN MICRORCHIDIA 6"/>
    <property type="match status" value="1"/>
</dbReference>
<keyword evidence="5" id="KW-0378">Hydrolase</keyword>
<comment type="caution">
    <text evidence="13">The sequence shown here is derived from an EMBL/GenBank/DDBJ whole genome shotgun (WGS) entry which is preliminary data.</text>
</comment>
<gene>
    <name evidence="13" type="primary">gb04508</name>
    <name evidence="13" type="ORF">PR202_gb04508</name>
</gene>
<evidence type="ECO:0000256" key="5">
    <source>
        <dbReference type="ARBA" id="ARBA00022759"/>
    </source>
</evidence>
<keyword evidence="4" id="KW-0540">Nuclease</keyword>
<reference evidence="13" key="1">
    <citation type="journal article" date="2018" name="DNA Res.">
        <title>Multiple hybrid de novo genome assembly of finger millet, an orphan allotetraploid crop.</title>
        <authorList>
            <person name="Hatakeyama M."/>
            <person name="Aluri S."/>
            <person name="Balachadran M.T."/>
            <person name="Sivarajan S.R."/>
            <person name="Patrignani A."/>
            <person name="Gruter S."/>
            <person name="Poveda L."/>
            <person name="Shimizu-Inatsugi R."/>
            <person name="Baeten J."/>
            <person name="Francoijs K.J."/>
            <person name="Nataraja K.N."/>
            <person name="Reddy Y.A.N."/>
            <person name="Phadnis S."/>
            <person name="Ravikumar R.L."/>
            <person name="Schlapbach R."/>
            <person name="Sreeman S.M."/>
            <person name="Shimizu K.K."/>
        </authorList>
    </citation>
    <scope>NUCLEOTIDE SEQUENCE</scope>
</reference>
<evidence type="ECO:0000256" key="8">
    <source>
        <dbReference type="ARBA" id="ARBA00023158"/>
    </source>
</evidence>
<dbReference type="Pfam" id="PF17942">
    <property type="entry name" value="Morc6_S5"/>
    <property type="match status" value="1"/>
</dbReference>
<evidence type="ECO:0000313" key="14">
    <source>
        <dbReference type="Proteomes" id="UP001054889"/>
    </source>
</evidence>